<dbReference type="OMA" id="NIMPGYE"/>
<evidence type="ECO:0000313" key="14">
    <source>
        <dbReference type="EMBL" id="OXA54279.1"/>
    </source>
</evidence>
<dbReference type="PROSITE" id="PS51864">
    <property type="entry name" value="ASTACIN"/>
    <property type="match status" value="2"/>
</dbReference>
<dbReference type="FunFam" id="3.40.390.10:FF:000015">
    <property type="entry name" value="Meprin A subunit"/>
    <property type="match status" value="2"/>
</dbReference>
<feature type="domain" description="Peptidase M12A" evidence="13">
    <location>
        <begin position="515"/>
        <end position="706"/>
    </location>
</feature>
<keyword evidence="15" id="KW-1185">Reference proteome</keyword>
<dbReference type="GO" id="GO:0008270">
    <property type="term" value="F:zinc ion binding"/>
    <property type="evidence" value="ECO:0007669"/>
    <property type="project" value="UniProtKB-UniRule"/>
</dbReference>
<evidence type="ECO:0000256" key="3">
    <source>
        <dbReference type="ARBA" id="ARBA00022729"/>
    </source>
</evidence>
<evidence type="ECO:0000313" key="15">
    <source>
        <dbReference type="Proteomes" id="UP000198287"/>
    </source>
</evidence>
<evidence type="ECO:0000256" key="4">
    <source>
        <dbReference type="ARBA" id="ARBA00022801"/>
    </source>
</evidence>
<dbReference type="EC" id="3.4.24.-" evidence="11"/>
<evidence type="ECO:0000256" key="10">
    <source>
        <dbReference type="PROSITE-ProRule" id="PRU01211"/>
    </source>
</evidence>
<dbReference type="Gene3D" id="3.40.390.10">
    <property type="entry name" value="Collagenase (Catalytic Domain)"/>
    <property type="match status" value="2"/>
</dbReference>
<evidence type="ECO:0000259" key="13">
    <source>
        <dbReference type="PROSITE" id="PS51864"/>
    </source>
</evidence>
<dbReference type="SUPFAM" id="SSF55486">
    <property type="entry name" value="Metalloproteases ('zincins'), catalytic domain"/>
    <property type="match status" value="2"/>
</dbReference>
<keyword evidence="8" id="KW-1015">Disulfide bond</keyword>
<dbReference type="SMART" id="SM00235">
    <property type="entry name" value="ZnMc"/>
    <property type="match status" value="2"/>
</dbReference>
<keyword evidence="7" id="KW-0865">Zymogen</keyword>
<dbReference type="EMBL" id="LNIX01000005">
    <property type="protein sequence ID" value="OXA54279.1"/>
    <property type="molecule type" value="Genomic_DNA"/>
</dbReference>
<protein>
    <recommendedName>
        <fullName evidence="11">Metalloendopeptidase</fullName>
        <ecNumber evidence="11">3.4.24.-</ecNumber>
    </recommendedName>
</protein>
<keyword evidence="2 10" id="KW-0479">Metal-binding</keyword>
<evidence type="ECO:0000256" key="11">
    <source>
        <dbReference type="RuleBase" id="RU361183"/>
    </source>
</evidence>
<dbReference type="InterPro" id="IPR035992">
    <property type="entry name" value="Ricin_B-like_lectins"/>
</dbReference>
<evidence type="ECO:0000256" key="8">
    <source>
        <dbReference type="ARBA" id="ARBA00023157"/>
    </source>
</evidence>
<name>A0A226EA00_FOLCA</name>
<evidence type="ECO:0000256" key="5">
    <source>
        <dbReference type="ARBA" id="ARBA00022833"/>
    </source>
</evidence>
<feature type="active site" evidence="10">
    <location>
        <position position="606"/>
    </location>
</feature>
<dbReference type="GO" id="GO:0006508">
    <property type="term" value="P:proteolysis"/>
    <property type="evidence" value="ECO:0007669"/>
    <property type="project" value="UniProtKB-KW"/>
</dbReference>
<gene>
    <name evidence="14" type="ORF">Fcan01_10364</name>
</gene>
<proteinExistence type="predicted"/>
<comment type="caution">
    <text evidence="14">The sequence shown here is derived from an EMBL/GenBank/DDBJ whole genome shotgun (WGS) entry which is preliminary data.</text>
</comment>
<keyword evidence="12" id="KW-0812">Transmembrane</keyword>
<feature type="binding site" evidence="10">
    <location>
        <position position="212"/>
    </location>
    <ligand>
        <name>Zn(2+)</name>
        <dbReference type="ChEBI" id="CHEBI:29105"/>
        <note>catalytic</note>
    </ligand>
</feature>
<dbReference type="AlphaFoldDB" id="A0A226EA00"/>
<dbReference type="Pfam" id="PF01400">
    <property type="entry name" value="Astacin"/>
    <property type="match status" value="2"/>
</dbReference>
<keyword evidence="4 10" id="KW-0378">Hydrolase</keyword>
<feature type="binding site" evidence="10">
    <location>
        <position position="615"/>
    </location>
    <ligand>
        <name>Zn(2+)</name>
        <dbReference type="ChEBI" id="CHEBI:29105"/>
        <note>catalytic</note>
    </ligand>
</feature>
<dbReference type="InterPro" id="IPR024079">
    <property type="entry name" value="MetalloPept_cat_dom_sf"/>
</dbReference>
<comment type="caution">
    <text evidence="10">Lacks conserved residue(s) required for the propagation of feature annotation.</text>
</comment>
<keyword evidence="12" id="KW-0472">Membrane</keyword>
<keyword evidence="1 10" id="KW-0645">Protease</keyword>
<dbReference type="CDD" id="cd00161">
    <property type="entry name" value="beta-trefoil_Ricin-like"/>
    <property type="match status" value="2"/>
</dbReference>
<feature type="binding site" evidence="10">
    <location>
        <position position="202"/>
    </location>
    <ligand>
        <name>Zn(2+)</name>
        <dbReference type="ChEBI" id="CHEBI:29105"/>
        <note>catalytic</note>
    </ligand>
</feature>
<keyword evidence="9" id="KW-0325">Glycoprotein</keyword>
<dbReference type="InterPro" id="IPR006026">
    <property type="entry name" value="Peptidase_Metallo"/>
</dbReference>
<feature type="binding site" evidence="10">
    <location>
        <position position="605"/>
    </location>
    <ligand>
        <name>Zn(2+)</name>
        <dbReference type="ChEBI" id="CHEBI:29105"/>
        <note>catalytic</note>
    </ligand>
</feature>
<dbReference type="SUPFAM" id="SSF50370">
    <property type="entry name" value="Ricin B-like lectins"/>
    <property type="match status" value="2"/>
</dbReference>
<dbReference type="Proteomes" id="UP000198287">
    <property type="component" value="Unassembled WGS sequence"/>
</dbReference>
<evidence type="ECO:0000256" key="12">
    <source>
        <dbReference type="SAM" id="Phobius"/>
    </source>
</evidence>
<dbReference type="PANTHER" id="PTHR10127">
    <property type="entry name" value="DISCOIDIN, CUB, EGF, LAMININ , AND ZINC METALLOPROTEASE DOMAIN CONTAINING"/>
    <property type="match status" value="1"/>
</dbReference>
<comment type="cofactor">
    <cofactor evidence="10 11">
        <name>Zn(2+)</name>
        <dbReference type="ChEBI" id="CHEBI:29105"/>
    </cofactor>
    <text evidence="10 11">Binds 1 zinc ion per subunit.</text>
</comment>
<feature type="binding site" evidence="10">
    <location>
        <position position="609"/>
    </location>
    <ligand>
        <name>Zn(2+)</name>
        <dbReference type="ChEBI" id="CHEBI:29105"/>
        <note>catalytic</note>
    </ligand>
</feature>
<accession>A0A226EA00</accession>
<feature type="transmembrane region" description="Helical" evidence="12">
    <location>
        <begin position="66"/>
        <end position="86"/>
    </location>
</feature>
<dbReference type="Gene3D" id="2.80.10.50">
    <property type="match status" value="2"/>
</dbReference>
<sequence length="852" mass="95110">MGLVESPICEECGEGDETMAHILTDCPAYSALRFRTFLRSTLRVEEVWEYPLKDVLAFLRRRNMSIFLNLCFLIAITALVGATPVWETVDYPEEGDLFEGDILGPLPAVTRAGIINPAARWPSATIPYQFTSTFPSNYRTLFQSAINHVVGRTCIRFKTRQAESDYVELNQGNGCSSAVGRIRGRQGLSLANGCGSLGTFVHEMIHAIGFWHEQSRTDRDNYVTINWGNIESGKQGNFDSYDASYISPFGVAYDYSSLMHYSSTAFSKNGLATIVPKQSGAKLGQRDSMSNSDIWKINNMYCPGTQGVRMKNPIRPDPIRPDPIQPDPEIGSGRVGSIYLDVRTGVANEGQDILTWSWLNNDNQKWTLDWSAFNDQSRGSKLWTWAQTSGSVKLMDENQQNAGVTIWGENGGSNQYWIATHITGSTYTIKNKMSGRCLSNNGLGTQEDSKPLSEYGDLFEGKTVRNPEEGDLFEGKTVRNPEEGDFFEGKTVRNPEEGDLFEGDILGPIPALTRAGLLSPARRWPSATIPYQFVSTFPSSYRTVFQSAINYIAGRTCIRFKPRYTEYSYVEVNQVNGCSAHVGRIGGRQYISLANGCNYLGTIVHEMMHTIGFFHEQSRTDRDKYVTINWGNIEPGREGAFRSYDTSYISPFGVAYDYSSIMHYGSKYFSKNGLDTIVPKQAGAIIGNRDTMSNSDIWKINNMYCPGTQGVSIKSHYNAQYLDVSTGIVYEGQDLVTSAWGNNNTQRWTIDWYAFFDPARGAKIWTWAQDGGTVKTIHERQANTVLTLWGDIGGLSQNWIGIRIGTTGSTYTIKNKMSGRCMSNNGASKATCAPCNSSNLRQRWEIYKAYPN</sequence>
<keyword evidence="6 10" id="KW-0482">Metalloprotease</keyword>
<evidence type="ECO:0000256" key="9">
    <source>
        <dbReference type="ARBA" id="ARBA00023180"/>
    </source>
</evidence>
<dbReference type="PROSITE" id="PS50231">
    <property type="entry name" value="RICIN_B_LECTIN"/>
    <property type="match status" value="1"/>
</dbReference>
<feature type="active site" evidence="10">
    <location>
        <position position="203"/>
    </location>
</feature>
<organism evidence="14 15">
    <name type="scientific">Folsomia candida</name>
    <name type="common">Springtail</name>
    <dbReference type="NCBI Taxonomy" id="158441"/>
    <lineage>
        <taxon>Eukaryota</taxon>
        <taxon>Metazoa</taxon>
        <taxon>Ecdysozoa</taxon>
        <taxon>Arthropoda</taxon>
        <taxon>Hexapoda</taxon>
        <taxon>Collembola</taxon>
        <taxon>Entomobryomorpha</taxon>
        <taxon>Isotomoidea</taxon>
        <taxon>Isotomidae</taxon>
        <taxon>Proisotominae</taxon>
        <taxon>Folsomia</taxon>
    </lineage>
</organism>
<dbReference type="PANTHER" id="PTHR10127:SF780">
    <property type="entry name" value="METALLOENDOPEPTIDASE"/>
    <property type="match status" value="1"/>
</dbReference>
<keyword evidence="12" id="KW-1133">Transmembrane helix</keyword>
<dbReference type="OrthoDB" id="291007at2759"/>
<evidence type="ECO:0000256" key="6">
    <source>
        <dbReference type="ARBA" id="ARBA00023049"/>
    </source>
</evidence>
<feature type="domain" description="Peptidase M12A" evidence="13">
    <location>
        <begin position="112"/>
        <end position="303"/>
    </location>
</feature>
<feature type="binding site" evidence="10">
    <location>
        <position position="206"/>
    </location>
    <ligand>
        <name>Zn(2+)</name>
        <dbReference type="ChEBI" id="CHEBI:29105"/>
        <note>catalytic</note>
    </ligand>
</feature>
<dbReference type="InterPro" id="IPR034035">
    <property type="entry name" value="Astacin-like_dom"/>
</dbReference>
<dbReference type="PRINTS" id="PR00480">
    <property type="entry name" value="ASTACIN"/>
</dbReference>
<evidence type="ECO:0000256" key="7">
    <source>
        <dbReference type="ARBA" id="ARBA00023145"/>
    </source>
</evidence>
<dbReference type="GO" id="GO:0004222">
    <property type="term" value="F:metalloendopeptidase activity"/>
    <property type="evidence" value="ECO:0007669"/>
    <property type="project" value="UniProtKB-UniRule"/>
</dbReference>
<reference evidence="14 15" key="1">
    <citation type="submission" date="2015-12" db="EMBL/GenBank/DDBJ databases">
        <title>The genome of Folsomia candida.</title>
        <authorList>
            <person name="Faddeeva A."/>
            <person name="Derks M.F."/>
            <person name="Anvar Y."/>
            <person name="Smit S."/>
            <person name="Van Straalen N."/>
            <person name="Roelofs D."/>
        </authorList>
    </citation>
    <scope>NUCLEOTIDE SEQUENCE [LARGE SCALE GENOMIC DNA]</scope>
    <source>
        <strain evidence="14 15">VU population</strain>
        <tissue evidence="14">Whole body</tissue>
    </source>
</reference>
<keyword evidence="3" id="KW-0732">Signal</keyword>
<dbReference type="CDD" id="cd04280">
    <property type="entry name" value="ZnMc_astacin_like"/>
    <property type="match status" value="2"/>
</dbReference>
<keyword evidence="5 10" id="KW-0862">Zinc</keyword>
<dbReference type="InterPro" id="IPR001506">
    <property type="entry name" value="Peptidase_M12A"/>
</dbReference>
<evidence type="ECO:0000256" key="1">
    <source>
        <dbReference type="ARBA" id="ARBA00022670"/>
    </source>
</evidence>
<evidence type="ECO:0000256" key="2">
    <source>
        <dbReference type="ARBA" id="ARBA00022723"/>
    </source>
</evidence>